<feature type="compositionally biased region" description="Low complexity" evidence="1">
    <location>
        <begin position="783"/>
        <end position="817"/>
    </location>
</feature>
<evidence type="ECO:0000313" key="3">
    <source>
        <dbReference type="EMBL" id="CDW23136.1"/>
    </source>
</evidence>
<feature type="compositionally biased region" description="Basic residues" evidence="1">
    <location>
        <begin position="128"/>
        <end position="137"/>
    </location>
</feature>
<feature type="compositionally biased region" description="Basic and acidic residues" evidence="1">
    <location>
        <begin position="253"/>
        <end position="287"/>
    </location>
</feature>
<dbReference type="AlphaFoldDB" id="A0A0K2TCF9"/>
<protein>
    <recommendedName>
        <fullName evidence="2">SFR19-like C-terminal domain-containing protein</fullName>
    </recommendedName>
</protein>
<evidence type="ECO:0000259" key="2">
    <source>
        <dbReference type="Pfam" id="PF23030"/>
    </source>
</evidence>
<organism evidence="3">
    <name type="scientific">Lepeophtheirus salmonis</name>
    <name type="common">Salmon louse</name>
    <name type="synonym">Caligus salmonis</name>
    <dbReference type="NCBI Taxonomy" id="72036"/>
    <lineage>
        <taxon>Eukaryota</taxon>
        <taxon>Metazoa</taxon>
        <taxon>Ecdysozoa</taxon>
        <taxon>Arthropoda</taxon>
        <taxon>Crustacea</taxon>
        <taxon>Multicrustacea</taxon>
        <taxon>Hexanauplia</taxon>
        <taxon>Copepoda</taxon>
        <taxon>Siphonostomatoida</taxon>
        <taxon>Caligidae</taxon>
        <taxon>Lepeophtheirus</taxon>
    </lineage>
</organism>
<dbReference type="InterPro" id="IPR057031">
    <property type="entry name" value="SFR19-like_C"/>
</dbReference>
<feature type="compositionally biased region" description="Low complexity" evidence="1">
    <location>
        <begin position="300"/>
        <end position="325"/>
    </location>
</feature>
<feature type="compositionally biased region" description="Low complexity" evidence="1">
    <location>
        <begin position="583"/>
        <end position="596"/>
    </location>
</feature>
<feature type="compositionally biased region" description="Pro residues" evidence="1">
    <location>
        <begin position="569"/>
        <end position="582"/>
    </location>
</feature>
<proteinExistence type="predicted"/>
<feature type="compositionally biased region" description="Polar residues" evidence="1">
    <location>
        <begin position="660"/>
        <end position="669"/>
    </location>
</feature>
<name>A0A0K2TCF9_LEPSM</name>
<feature type="compositionally biased region" description="Low complexity" evidence="1">
    <location>
        <begin position="534"/>
        <end position="568"/>
    </location>
</feature>
<feature type="domain" description="SFR19-like C-terminal" evidence="2">
    <location>
        <begin position="844"/>
        <end position="926"/>
    </location>
</feature>
<accession>A0A0K2TCF9</accession>
<feature type="compositionally biased region" description="Low complexity" evidence="1">
    <location>
        <begin position="490"/>
        <end position="504"/>
    </location>
</feature>
<feature type="region of interest" description="Disordered" evidence="1">
    <location>
        <begin position="1"/>
        <end position="25"/>
    </location>
</feature>
<dbReference type="OrthoDB" id="1935339at2759"/>
<dbReference type="EMBL" id="HACA01005774">
    <property type="protein sequence ID" value="CDW23135.1"/>
    <property type="molecule type" value="Transcribed_RNA"/>
</dbReference>
<feature type="compositionally biased region" description="Acidic residues" evidence="1">
    <location>
        <begin position="42"/>
        <end position="51"/>
    </location>
</feature>
<feature type="compositionally biased region" description="Low complexity" evidence="1">
    <location>
        <begin position="513"/>
        <end position="522"/>
    </location>
</feature>
<feature type="compositionally biased region" description="Basic and acidic residues" evidence="1">
    <location>
        <begin position="720"/>
        <end position="731"/>
    </location>
</feature>
<feature type="compositionally biased region" description="Acidic residues" evidence="1">
    <location>
        <begin position="16"/>
        <end position="25"/>
    </location>
</feature>
<feature type="region of interest" description="Disordered" evidence="1">
    <location>
        <begin position="490"/>
        <end position="596"/>
    </location>
</feature>
<reference evidence="3" key="1">
    <citation type="submission" date="2014-05" db="EMBL/GenBank/DDBJ databases">
        <authorList>
            <person name="Chronopoulou M."/>
        </authorList>
    </citation>
    <scope>NUCLEOTIDE SEQUENCE</scope>
    <source>
        <tissue evidence="3">Whole organism</tissue>
    </source>
</reference>
<feature type="compositionally biased region" description="Basic residues" evidence="1">
    <location>
        <begin position="216"/>
        <end position="225"/>
    </location>
</feature>
<feature type="compositionally biased region" description="Basic and acidic residues" evidence="1">
    <location>
        <begin position="138"/>
        <end position="161"/>
    </location>
</feature>
<feature type="region of interest" description="Disordered" evidence="1">
    <location>
        <begin position="707"/>
        <end position="817"/>
    </location>
</feature>
<evidence type="ECO:0000256" key="1">
    <source>
        <dbReference type="SAM" id="MobiDB-lite"/>
    </source>
</evidence>
<feature type="compositionally biased region" description="Low complexity" evidence="1">
    <location>
        <begin position="707"/>
        <end position="718"/>
    </location>
</feature>
<feature type="compositionally biased region" description="Gly residues" evidence="1">
    <location>
        <begin position="523"/>
        <end position="533"/>
    </location>
</feature>
<dbReference type="PANTHER" id="PTHR12618">
    <property type="entry name" value="PHD AND RING FINGER DOMAIN-CONTAINING PROTEIN 1"/>
    <property type="match status" value="1"/>
</dbReference>
<dbReference type="EMBL" id="HACA01005775">
    <property type="protein sequence ID" value="CDW23136.1"/>
    <property type="molecule type" value="Transcribed_RNA"/>
</dbReference>
<feature type="region of interest" description="Disordered" evidence="1">
    <location>
        <begin position="608"/>
        <end position="682"/>
    </location>
</feature>
<feature type="region of interest" description="Disordered" evidence="1">
    <location>
        <begin position="38"/>
        <end position="349"/>
    </location>
</feature>
<dbReference type="InterPro" id="IPR047157">
    <property type="entry name" value="PHRF1/Atg35"/>
</dbReference>
<dbReference type="PANTHER" id="PTHR12618:SF20">
    <property type="entry name" value="PHD AND RING FINGER DOMAIN-CONTAINING PROTEIN 1"/>
    <property type="match status" value="1"/>
</dbReference>
<dbReference type="Pfam" id="PF23030">
    <property type="entry name" value="SCAF11-like_C"/>
    <property type="match status" value="1"/>
</dbReference>
<sequence length="930" mass="101808">MEGDEEEMVSSPELPYEPEDITDLDEEFGGRLSVVSNSSLNLDEEDDEDEILVLNNNKKKNGKDEDPDEDTEVIGLPPSHQGGYSPVSSEKRSETDVEEGEIFIPNMSRETKKKEEPLPLLQASTPKLPKHRKKRKKEPLDVEMSKHFSKHTDLLRYDVRNIIKFKKRKRSSTLSLRKPSSPRRPSSPPSTLNSRHYRRRRAHSSPEARSSPARERRNRRCRSREKVRPSNSKNRTSRSKDRRSRSRDKRSRSRELDRRSRSRELDRRSRSRELDRRSRSREKEEPHPVVTLKRKRKKGSAIPATTTTISNNNSVVSSSSPVKVLKSSKKTKKSLSEKKKASKKSSSSLVTPITIVNSHTSSVAAKEVFTAGDKIMVSVNFKPSRVKAPPPISMNDDEAILSPLQQHLHRNQNETNAANTSSNSLLNDSKKPVVIDVMSSPYLVIEPSPQETIDILSDEEGGGGVGGGGVASTNVVSSSGITNVICTVGSSSSSSSNNSCISSNSGGGGGGNTNNNPAAGVVSGSGGPPGGNGNIINPITSSSTTNGNGLSVSSSVPSSSNLAISSSPLSPPSPPQTPPLSSAPPTQSTATSSSSNAVPTAIIDILHHRGPCTPPIEESIDVAKGPQTPSDHSYDPCNPTLSPTCDEDLEPDDFQLRDNGVSSSQNNWTDSDEHSKEPAANSSIPFFDSGSFFSSNSAASTVAASSTLATTTTTSSFSLEKTHKDSSKELDITGAKDYSTVDMDMDSPFSPQSSDMSDIFEPPLNTPLTNKLLQKRSKSKFNKLSASKKPSTSSISNYNNNNNNNVNNNNKTSSKNLHSKSVQMKLIDDKLRIVDDVPTSAVEMAVKEKFLKKVQRQERIVEEIKMVLKPYYNRKKIDKEAYKDILRKCVPKVCHSKNGEINPIKIQKLVKGYIRKYKYNCKKNNKAIKG</sequence>
<feature type="compositionally biased region" description="Basic residues" evidence="1">
    <location>
        <begin position="235"/>
        <end position="252"/>
    </location>
</feature>
<feature type="compositionally biased region" description="Low complexity" evidence="1">
    <location>
        <begin position="762"/>
        <end position="772"/>
    </location>
</feature>